<reference evidence="3" key="1">
    <citation type="journal article" date="2019" name="Int. J. Syst. Evol. Microbiol.">
        <title>The Global Catalogue of Microorganisms (GCM) 10K type strain sequencing project: providing services to taxonomists for standard genome sequencing and annotation.</title>
        <authorList>
            <consortium name="The Broad Institute Genomics Platform"/>
            <consortium name="The Broad Institute Genome Sequencing Center for Infectious Disease"/>
            <person name="Wu L."/>
            <person name="Ma J."/>
        </authorList>
    </citation>
    <scope>NUCLEOTIDE SEQUENCE [LARGE SCALE GENOMIC DNA]</scope>
    <source>
        <strain evidence="3">CGMCC 1.7656</strain>
    </source>
</reference>
<name>A0ABQ2NEW2_9FLAO</name>
<dbReference type="Proteomes" id="UP000620064">
    <property type="component" value="Unassembled WGS sequence"/>
</dbReference>
<evidence type="ECO:0008006" key="4">
    <source>
        <dbReference type="Google" id="ProtNLM"/>
    </source>
</evidence>
<proteinExistence type="predicted"/>
<feature type="signal peptide" evidence="1">
    <location>
        <begin position="1"/>
        <end position="25"/>
    </location>
</feature>
<keyword evidence="1" id="KW-0732">Signal</keyword>
<sequence>MNLKIYNMKKIVFALLAFSSLMVLSCRQQEDLMDSEDLKSLTVLNEAKAKVNARTISPIKPKQDTAVSIKRLDSSIISFQELEYEKDKPPIGN</sequence>
<keyword evidence="3" id="KW-1185">Reference proteome</keyword>
<feature type="chain" id="PRO_5047007001" description="Lipoprotein" evidence="1">
    <location>
        <begin position="26"/>
        <end position="93"/>
    </location>
</feature>
<evidence type="ECO:0000313" key="3">
    <source>
        <dbReference type="Proteomes" id="UP000620064"/>
    </source>
</evidence>
<accession>A0ABQ2NEW2</accession>
<evidence type="ECO:0000313" key="2">
    <source>
        <dbReference type="EMBL" id="GGP01614.1"/>
    </source>
</evidence>
<organism evidence="2 3">
    <name type="scientific">Cloacibacterium rupense</name>
    <dbReference type="NCBI Taxonomy" id="517423"/>
    <lineage>
        <taxon>Bacteria</taxon>
        <taxon>Pseudomonadati</taxon>
        <taxon>Bacteroidota</taxon>
        <taxon>Flavobacteriia</taxon>
        <taxon>Flavobacteriales</taxon>
        <taxon>Weeksellaceae</taxon>
    </lineage>
</organism>
<dbReference type="PROSITE" id="PS51257">
    <property type="entry name" value="PROKAR_LIPOPROTEIN"/>
    <property type="match status" value="1"/>
</dbReference>
<comment type="caution">
    <text evidence="2">The sequence shown here is derived from an EMBL/GenBank/DDBJ whole genome shotgun (WGS) entry which is preliminary data.</text>
</comment>
<protein>
    <recommendedName>
        <fullName evidence="4">Lipoprotein</fullName>
    </recommendedName>
</protein>
<dbReference type="EMBL" id="BMLV01000001">
    <property type="protein sequence ID" value="GGP01614.1"/>
    <property type="molecule type" value="Genomic_DNA"/>
</dbReference>
<evidence type="ECO:0000256" key="1">
    <source>
        <dbReference type="SAM" id="SignalP"/>
    </source>
</evidence>
<gene>
    <name evidence="2" type="ORF">GCM10010992_02700</name>
</gene>